<evidence type="ECO:0000313" key="1">
    <source>
        <dbReference type="EMBL" id="ALA58315.1"/>
    </source>
</evidence>
<dbReference type="EMBL" id="CP011801">
    <property type="protein sequence ID" value="ALA58315.1"/>
    <property type="molecule type" value="Genomic_DNA"/>
</dbReference>
<evidence type="ECO:0000313" key="2">
    <source>
        <dbReference type="Proteomes" id="UP000069205"/>
    </source>
</evidence>
<dbReference type="RefSeq" id="WP_145976242.1">
    <property type="nucleotide sequence ID" value="NZ_CP011801.1"/>
</dbReference>
<organism evidence="1 2">
    <name type="scientific">Nitrospira moscoviensis</name>
    <dbReference type="NCBI Taxonomy" id="42253"/>
    <lineage>
        <taxon>Bacteria</taxon>
        <taxon>Pseudomonadati</taxon>
        <taxon>Nitrospirota</taxon>
        <taxon>Nitrospiria</taxon>
        <taxon>Nitrospirales</taxon>
        <taxon>Nitrospiraceae</taxon>
        <taxon>Nitrospira</taxon>
    </lineage>
</organism>
<protein>
    <submittedName>
        <fullName evidence="1">Uncharacterized protein</fullName>
    </submittedName>
</protein>
<proteinExistence type="predicted"/>
<dbReference type="STRING" id="42253.NITMOv2_1895"/>
<dbReference type="Proteomes" id="UP000069205">
    <property type="component" value="Chromosome"/>
</dbReference>
<accession>A0A0K2GBI8</accession>
<keyword evidence="2" id="KW-1185">Reference proteome</keyword>
<dbReference type="KEGG" id="nmv:NITMOv2_1895"/>
<sequence length="120" mass="13370">MFQEALIESVTRLEARRDPSHDRTVARGGASSIGPLSPALTELIFHDVEQLSIMGHMVPTVSWQALVVLKLYAGGPQDRLDAEQILRTKQPSEREREHLRGMADSVGLSKEWQALADVLR</sequence>
<dbReference type="AlphaFoldDB" id="A0A0K2GBI8"/>
<reference evidence="1 2" key="1">
    <citation type="journal article" date="2015" name="Proc. Natl. Acad. Sci. U.S.A.">
        <title>Expanded metabolic versatility of ubiquitous nitrite-oxidizing bacteria from the genus Nitrospira.</title>
        <authorList>
            <person name="Koch H."/>
            <person name="Lucker S."/>
            <person name="Albertsen M."/>
            <person name="Kitzinger K."/>
            <person name="Herbold C."/>
            <person name="Spieck E."/>
            <person name="Nielsen P.H."/>
            <person name="Wagner M."/>
            <person name="Daims H."/>
        </authorList>
    </citation>
    <scope>NUCLEOTIDE SEQUENCE [LARGE SCALE GENOMIC DNA]</scope>
    <source>
        <strain evidence="1 2">NSP M-1</strain>
    </source>
</reference>
<gene>
    <name evidence="1" type="ORF">NITMOv2_1895</name>
</gene>
<name>A0A0K2GBI8_NITMO</name>
<dbReference type="PATRIC" id="fig|42253.5.peg.1866"/>